<dbReference type="Gene3D" id="2.40.50.140">
    <property type="entry name" value="Nucleic acid-binding proteins"/>
    <property type="match status" value="1"/>
</dbReference>
<dbReference type="GO" id="GO:0005739">
    <property type="term" value="C:mitochondrion"/>
    <property type="evidence" value="ECO:0007669"/>
    <property type="project" value="TreeGrafter"/>
</dbReference>
<comment type="caution">
    <text evidence="8">The sequence shown here is derived from an EMBL/GenBank/DDBJ whole genome shotgun (WGS) entry which is preliminary data.</text>
</comment>
<evidence type="ECO:0000256" key="2">
    <source>
        <dbReference type="ARBA" id="ARBA00022598"/>
    </source>
</evidence>
<comment type="similarity">
    <text evidence="1">Belongs to the class-II aminoacyl-tRNA synthetase family. Type 1 subfamily.</text>
</comment>
<dbReference type="PANTHER" id="PTHR22594:SF5">
    <property type="entry name" value="ASPARTATE--TRNA LIGASE, MITOCHONDRIAL"/>
    <property type="match status" value="1"/>
</dbReference>
<feature type="domain" description="Aminoacyl-transfer RNA synthetases class-II family profile" evidence="7">
    <location>
        <begin position="155"/>
        <end position="553"/>
    </location>
</feature>
<protein>
    <submittedName>
        <fullName evidence="8">Aspartate--tRNA ligase</fullName>
    </submittedName>
</protein>
<dbReference type="GO" id="GO:0005524">
    <property type="term" value="F:ATP binding"/>
    <property type="evidence" value="ECO:0007669"/>
    <property type="project" value="UniProtKB-KW"/>
</dbReference>
<dbReference type="InterPro" id="IPR045864">
    <property type="entry name" value="aa-tRNA-synth_II/BPL/LPL"/>
</dbReference>
<evidence type="ECO:0000256" key="3">
    <source>
        <dbReference type="ARBA" id="ARBA00022741"/>
    </source>
</evidence>
<keyword evidence="2 8" id="KW-0436">Ligase</keyword>
<keyword evidence="4" id="KW-0067">ATP-binding</keyword>
<dbReference type="AlphaFoldDB" id="A0AAV5RPD2"/>
<name>A0AAV5RPD2_STABA</name>
<reference evidence="8 9" key="1">
    <citation type="journal article" date="2023" name="Elife">
        <title>Identification of key yeast species and microbe-microbe interactions impacting larval growth of Drosophila in the wild.</title>
        <authorList>
            <person name="Mure A."/>
            <person name="Sugiura Y."/>
            <person name="Maeda R."/>
            <person name="Honda K."/>
            <person name="Sakurai N."/>
            <person name="Takahashi Y."/>
            <person name="Watada M."/>
            <person name="Katoh T."/>
            <person name="Gotoh A."/>
            <person name="Gotoh Y."/>
            <person name="Taniguchi I."/>
            <person name="Nakamura K."/>
            <person name="Hayashi T."/>
            <person name="Katayama T."/>
            <person name="Uemura T."/>
            <person name="Hattori Y."/>
        </authorList>
    </citation>
    <scope>NUCLEOTIDE SEQUENCE [LARGE SCALE GENOMIC DNA]</scope>
    <source>
        <strain evidence="8 9">SB-73</strain>
    </source>
</reference>
<dbReference type="PROSITE" id="PS50862">
    <property type="entry name" value="AA_TRNA_LIGASE_II"/>
    <property type="match status" value="1"/>
</dbReference>
<dbReference type="InterPro" id="IPR002312">
    <property type="entry name" value="Asp/Asn-tRNA-synth_IIb"/>
</dbReference>
<dbReference type="Pfam" id="PF00152">
    <property type="entry name" value="tRNA-synt_2"/>
    <property type="match status" value="1"/>
</dbReference>
<keyword evidence="5" id="KW-0648">Protein biosynthesis</keyword>
<dbReference type="Proteomes" id="UP001362899">
    <property type="component" value="Unassembled WGS sequence"/>
</dbReference>
<dbReference type="Gene3D" id="3.30.1360.30">
    <property type="entry name" value="GAD-like domain"/>
    <property type="match status" value="1"/>
</dbReference>
<evidence type="ECO:0000256" key="4">
    <source>
        <dbReference type="ARBA" id="ARBA00022840"/>
    </source>
</evidence>
<evidence type="ECO:0000256" key="5">
    <source>
        <dbReference type="ARBA" id="ARBA00022917"/>
    </source>
</evidence>
<dbReference type="SUPFAM" id="SSF55681">
    <property type="entry name" value="Class II aaRS and biotin synthetases"/>
    <property type="match status" value="1"/>
</dbReference>
<dbReference type="Gene3D" id="3.30.930.10">
    <property type="entry name" value="Bira Bifunctional Protein, Domain 2"/>
    <property type="match status" value="1"/>
</dbReference>
<keyword evidence="3" id="KW-0547">Nucleotide-binding</keyword>
<dbReference type="InterPro" id="IPR004364">
    <property type="entry name" value="Aa-tRNA-synt_II"/>
</dbReference>
<dbReference type="InterPro" id="IPR004115">
    <property type="entry name" value="GAD-like_sf"/>
</dbReference>
<evidence type="ECO:0000259" key="7">
    <source>
        <dbReference type="PROSITE" id="PS50862"/>
    </source>
</evidence>
<gene>
    <name evidence="8" type="ORF">DASB73_042580</name>
</gene>
<keyword evidence="9" id="KW-1185">Reference proteome</keyword>
<dbReference type="InterPro" id="IPR006195">
    <property type="entry name" value="aa-tRNA-synth_II"/>
</dbReference>
<dbReference type="EMBL" id="BTGC01000008">
    <property type="protein sequence ID" value="GMM53295.1"/>
    <property type="molecule type" value="Genomic_DNA"/>
</dbReference>
<evidence type="ECO:0000313" key="8">
    <source>
        <dbReference type="EMBL" id="GMM53295.1"/>
    </source>
</evidence>
<sequence length="574" mass="65360">MRLSIVNLLNHNSILPCASSLRAALCSPQATVSVKELSQSRPGKYIISGWLHTKPRKFNKSLTFVSIRDSRGDVTNLVDKNNPGLFKNLKPDSTITVEVIKRENTTDIECENLHILNKANLIPGELIDAKNDEYPAKYRYIQLRQPAFQRNLRERAKIIQSCRESLQKLGFVEVETPLLFKSTPEGAQEFIVPARRAGYAYALPQSPQQYKQLLMASGIDKYYQVAKCFRDEDLRADRQPEFTQLDMELAFTTPEKTKAIVESILVDIFKKRPEMTLNMRKRLTYAECISLYGIDKPDLRSRIQIRRLGKSNINSEFPVLECIVDCPKSVLVSEENPRVRYLTYTNKKDLLEFLRTVSDEPEVALRHLPELSEGQTIAFSDRQEISYENPTPLGKIRQKMIHLEQFDENVFVGVWVDEFPAFEPLLISFDSKGYPKYNYDQLKASHHPFTMINLEDYSLLEHGDYLHIRGMHYDLVIDGIEIGGGSQRIHDKNMQKFILDNVLKVPNSDITFGHLLTALDTGCPPHGGLAIGLDRLIAHILKRESIRDVIAFPKTSTGVDPVVGSPSKIALSKE</sequence>
<dbReference type="PANTHER" id="PTHR22594">
    <property type="entry name" value="ASPARTYL/LYSYL-TRNA SYNTHETASE"/>
    <property type="match status" value="1"/>
</dbReference>
<evidence type="ECO:0000256" key="1">
    <source>
        <dbReference type="ARBA" id="ARBA00006303"/>
    </source>
</evidence>
<dbReference type="GO" id="GO:0006422">
    <property type="term" value="P:aspartyl-tRNA aminoacylation"/>
    <property type="evidence" value="ECO:0007669"/>
    <property type="project" value="TreeGrafter"/>
</dbReference>
<evidence type="ECO:0000256" key="6">
    <source>
        <dbReference type="ARBA" id="ARBA00023146"/>
    </source>
</evidence>
<accession>A0AAV5RPD2</accession>
<keyword evidence="6" id="KW-0030">Aminoacyl-tRNA synthetase</keyword>
<dbReference type="GO" id="GO:0004815">
    <property type="term" value="F:aspartate-tRNA ligase activity"/>
    <property type="evidence" value="ECO:0007669"/>
    <property type="project" value="TreeGrafter"/>
</dbReference>
<organism evidence="8 9">
    <name type="scientific">Starmerella bacillaris</name>
    <name type="common">Yeast</name>
    <name type="synonym">Candida zemplinina</name>
    <dbReference type="NCBI Taxonomy" id="1247836"/>
    <lineage>
        <taxon>Eukaryota</taxon>
        <taxon>Fungi</taxon>
        <taxon>Dikarya</taxon>
        <taxon>Ascomycota</taxon>
        <taxon>Saccharomycotina</taxon>
        <taxon>Dipodascomycetes</taxon>
        <taxon>Dipodascales</taxon>
        <taxon>Trichomonascaceae</taxon>
        <taxon>Starmerella</taxon>
    </lineage>
</organism>
<dbReference type="PRINTS" id="PR01042">
    <property type="entry name" value="TRNASYNTHASP"/>
</dbReference>
<proteinExistence type="inferred from homology"/>
<dbReference type="InterPro" id="IPR012340">
    <property type="entry name" value="NA-bd_OB-fold"/>
</dbReference>
<evidence type="ECO:0000313" key="9">
    <source>
        <dbReference type="Proteomes" id="UP001362899"/>
    </source>
</evidence>